<accession>A0A371YUP5</accession>
<dbReference type="OrthoDB" id="5348860at2"/>
<keyword evidence="1" id="KW-0732">Signal</keyword>
<dbReference type="RefSeq" id="WP_107006779.1">
    <property type="nucleotide sequence ID" value="NZ_JBHRSF010000005.1"/>
</dbReference>
<evidence type="ECO:0000313" key="4">
    <source>
        <dbReference type="EMBL" id="RFC85181.1"/>
    </source>
</evidence>
<dbReference type="InterPro" id="IPR005184">
    <property type="entry name" value="DUF306_Meta_HslJ"/>
</dbReference>
<feature type="domain" description="DUF306" evidence="2">
    <location>
        <begin position="35"/>
        <end position="139"/>
    </location>
</feature>
<dbReference type="InterPro" id="IPR038670">
    <property type="entry name" value="HslJ-like_sf"/>
</dbReference>
<reference evidence="3" key="1">
    <citation type="journal article" date="2014" name="Int. J. Syst. Evol. Microbiol.">
        <title>Complete genome of a new Firmicutes species belonging to the dominant human colonic microbiota ('Ruminococcus bicirculans') reveals two chromosomes and a selective capacity to utilize plant glucans.</title>
        <authorList>
            <consortium name="NISC Comparative Sequencing Program"/>
            <person name="Wegmann U."/>
            <person name="Louis P."/>
            <person name="Goesmann A."/>
            <person name="Henrissat B."/>
            <person name="Duncan S.H."/>
            <person name="Flint H.J."/>
        </authorList>
    </citation>
    <scope>NUCLEOTIDE SEQUENCE</scope>
    <source>
        <strain evidence="3">KCTC 62575</strain>
    </source>
</reference>
<dbReference type="Proteomes" id="UP001595455">
    <property type="component" value="Unassembled WGS sequence"/>
</dbReference>
<reference evidence="4 5" key="2">
    <citation type="submission" date="2018-08" db="EMBL/GenBank/DDBJ databases">
        <title>The draft genome of Acinetobacter sichuanensis strain WCHAc060041.</title>
        <authorList>
            <person name="Qin J."/>
            <person name="Feng Y."/>
            <person name="Zong Z."/>
        </authorList>
    </citation>
    <scope>NUCLEOTIDE SEQUENCE [LARGE SCALE GENOMIC DNA]</scope>
    <source>
        <strain evidence="4 5">WCHAc060041</strain>
    </source>
</reference>
<organism evidence="4 5">
    <name type="scientific">Acinetobacter sichuanensis</name>
    <dbReference type="NCBI Taxonomy" id="2136183"/>
    <lineage>
        <taxon>Bacteria</taxon>
        <taxon>Pseudomonadati</taxon>
        <taxon>Pseudomonadota</taxon>
        <taxon>Gammaproteobacteria</taxon>
        <taxon>Moraxellales</taxon>
        <taxon>Moraxellaceae</taxon>
        <taxon>Acinetobacter</taxon>
    </lineage>
</organism>
<name>A0A371YUP5_9GAMM</name>
<dbReference type="PROSITE" id="PS51257">
    <property type="entry name" value="PROKAR_LIPOPROTEIN"/>
    <property type="match status" value="1"/>
</dbReference>
<evidence type="ECO:0000256" key="1">
    <source>
        <dbReference type="SAM" id="SignalP"/>
    </source>
</evidence>
<evidence type="ECO:0000313" key="5">
    <source>
        <dbReference type="Proteomes" id="UP000240957"/>
    </source>
</evidence>
<dbReference type="PANTHER" id="PTHR35535">
    <property type="entry name" value="HEAT SHOCK PROTEIN HSLJ"/>
    <property type="match status" value="1"/>
</dbReference>
<evidence type="ECO:0000259" key="2">
    <source>
        <dbReference type="Pfam" id="PF03724"/>
    </source>
</evidence>
<comment type="caution">
    <text evidence="4">The sequence shown here is derived from an EMBL/GenBank/DDBJ whole genome shotgun (WGS) entry which is preliminary data.</text>
</comment>
<gene>
    <name evidence="3" type="ORF">ACFODO_02230</name>
    <name evidence="4" type="ORF">C9E89_002025</name>
</gene>
<dbReference type="Proteomes" id="UP000240957">
    <property type="component" value="Unassembled WGS sequence"/>
</dbReference>
<feature type="chain" id="PRO_5016944531" evidence="1">
    <location>
        <begin position="17"/>
        <end position="142"/>
    </location>
</feature>
<feature type="signal peptide" evidence="1">
    <location>
        <begin position="1"/>
        <end position="16"/>
    </location>
</feature>
<protein>
    <submittedName>
        <fullName evidence="4">META domain-containing protein</fullName>
    </submittedName>
</protein>
<evidence type="ECO:0000313" key="6">
    <source>
        <dbReference type="Proteomes" id="UP001595455"/>
    </source>
</evidence>
<dbReference type="Pfam" id="PF03724">
    <property type="entry name" value="META"/>
    <property type="match status" value="1"/>
</dbReference>
<dbReference type="InterPro" id="IPR053147">
    <property type="entry name" value="Hsp_HslJ-like"/>
</dbReference>
<sequence length="142" mass="15801">MLKNILLIGLIPATLAVVGCTTTPTVKQQENLNLLQNKTWVLTHIGSTEYPSQTNSPMIQFSSDLRVSGSDGCNRIMGNYAVKDHHLNLGSLASTKMYCQDMTLVEKYTTALHKVTGYQSYDRTLKLVDQYGNVVLQYKTTP</sequence>
<reference evidence="3" key="4">
    <citation type="submission" date="2024-09" db="EMBL/GenBank/DDBJ databases">
        <authorList>
            <person name="Sun Q."/>
            <person name="Mori K."/>
        </authorList>
    </citation>
    <scope>NUCLEOTIDE SEQUENCE</scope>
    <source>
        <strain evidence="3">KCTC 62575</strain>
    </source>
</reference>
<reference evidence="6" key="3">
    <citation type="journal article" date="2019" name="Int. J. Syst. Evol. Microbiol.">
        <title>The Global Catalogue of Microorganisms (GCM) 10K type strain sequencing project: providing services to taxonomists for standard genome sequencing and annotation.</title>
        <authorList>
            <consortium name="The Broad Institute Genomics Platform"/>
            <consortium name="The Broad Institute Genome Sequencing Center for Infectious Disease"/>
            <person name="Wu L."/>
            <person name="Ma J."/>
        </authorList>
    </citation>
    <scope>NUCLEOTIDE SEQUENCE [LARGE SCALE GENOMIC DNA]</scope>
    <source>
        <strain evidence="6">KCTC 62575</strain>
    </source>
</reference>
<dbReference type="Gene3D" id="2.40.128.270">
    <property type="match status" value="1"/>
</dbReference>
<dbReference type="EMBL" id="PYIX02000002">
    <property type="protein sequence ID" value="RFC85181.1"/>
    <property type="molecule type" value="Genomic_DNA"/>
</dbReference>
<evidence type="ECO:0000313" key="3">
    <source>
        <dbReference type="EMBL" id="MFC2994105.1"/>
    </source>
</evidence>
<dbReference type="EMBL" id="JBHRSF010000005">
    <property type="protein sequence ID" value="MFC2994105.1"/>
    <property type="molecule type" value="Genomic_DNA"/>
</dbReference>
<dbReference type="AlphaFoldDB" id="A0A371YUP5"/>
<proteinExistence type="predicted"/>
<keyword evidence="6" id="KW-1185">Reference proteome</keyword>
<dbReference type="PANTHER" id="PTHR35535:SF1">
    <property type="entry name" value="HEAT SHOCK PROTEIN HSLJ"/>
    <property type="match status" value="1"/>
</dbReference>